<feature type="signal peptide" evidence="1">
    <location>
        <begin position="1"/>
        <end position="19"/>
    </location>
</feature>
<protein>
    <submittedName>
        <fullName evidence="3">Lysophospholipase L1-like esterase</fullName>
    </submittedName>
</protein>
<feature type="chain" id="PRO_5032996578" evidence="1">
    <location>
        <begin position="20"/>
        <end position="399"/>
    </location>
</feature>
<dbReference type="Proteomes" id="UP000538666">
    <property type="component" value="Unassembled WGS sequence"/>
</dbReference>
<dbReference type="SUPFAM" id="SSF52266">
    <property type="entry name" value="SGNH hydrolase"/>
    <property type="match status" value="1"/>
</dbReference>
<dbReference type="CDD" id="cd01830">
    <property type="entry name" value="XynE_like"/>
    <property type="match status" value="1"/>
</dbReference>
<keyword evidence="4" id="KW-1185">Reference proteome</keyword>
<dbReference type="Gene3D" id="3.40.50.1110">
    <property type="entry name" value="SGNH hydrolase"/>
    <property type="match status" value="1"/>
</dbReference>
<evidence type="ECO:0000313" key="3">
    <source>
        <dbReference type="EMBL" id="MBB6142154.1"/>
    </source>
</evidence>
<dbReference type="GO" id="GO:0016788">
    <property type="term" value="F:hydrolase activity, acting on ester bonds"/>
    <property type="evidence" value="ECO:0007669"/>
    <property type="project" value="UniProtKB-ARBA"/>
</dbReference>
<comment type="caution">
    <text evidence="3">The sequence shown here is derived from an EMBL/GenBank/DDBJ whole genome shotgun (WGS) entry which is preliminary data.</text>
</comment>
<dbReference type="InterPro" id="IPR013830">
    <property type="entry name" value="SGNH_hydro"/>
</dbReference>
<dbReference type="Pfam" id="PF13472">
    <property type="entry name" value="Lipase_GDSL_2"/>
    <property type="match status" value="1"/>
</dbReference>
<organism evidence="3 4">
    <name type="scientific">Silvibacterium bohemicum</name>
    <dbReference type="NCBI Taxonomy" id="1577686"/>
    <lineage>
        <taxon>Bacteria</taxon>
        <taxon>Pseudomonadati</taxon>
        <taxon>Acidobacteriota</taxon>
        <taxon>Terriglobia</taxon>
        <taxon>Terriglobales</taxon>
        <taxon>Acidobacteriaceae</taxon>
        <taxon>Silvibacterium</taxon>
    </lineage>
</organism>
<feature type="domain" description="SGNH hydrolase-type esterase" evidence="2">
    <location>
        <begin position="197"/>
        <end position="388"/>
    </location>
</feature>
<dbReference type="OrthoDB" id="1828825at2"/>
<dbReference type="AlphaFoldDB" id="A0A841JVZ7"/>
<gene>
    <name evidence="3" type="ORF">HNQ77_000092</name>
</gene>
<accession>A0A841JVZ7</accession>
<dbReference type="InterPro" id="IPR036514">
    <property type="entry name" value="SGNH_hydro_sf"/>
</dbReference>
<reference evidence="3 4" key="1">
    <citation type="submission" date="2020-08" db="EMBL/GenBank/DDBJ databases">
        <title>Genomic Encyclopedia of Type Strains, Phase IV (KMG-IV): sequencing the most valuable type-strain genomes for metagenomic binning, comparative biology and taxonomic classification.</title>
        <authorList>
            <person name="Goeker M."/>
        </authorList>
    </citation>
    <scope>NUCLEOTIDE SEQUENCE [LARGE SCALE GENOMIC DNA]</scope>
    <source>
        <strain evidence="3 4">DSM 103733</strain>
    </source>
</reference>
<name>A0A841JVZ7_9BACT</name>
<proteinExistence type="predicted"/>
<dbReference type="PANTHER" id="PTHR43784">
    <property type="entry name" value="GDSL-LIKE LIPASE/ACYLHYDROLASE, PUTATIVE (AFU_ORTHOLOGUE AFUA_2G00820)-RELATED"/>
    <property type="match status" value="1"/>
</dbReference>
<dbReference type="InterPro" id="IPR053140">
    <property type="entry name" value="GDSL_Rv0518-like"/>
</dbReference>
<dbReference type="PANTHER" id="PTHR43784:SF2">
    <property type="entry name" value="GDSL-LIKE LIPASE_ACYLHYDROLASE, PUTATIVE (AFU_ORTHOLOGUE AFUA_2G00820)-RELATED"/>
    <property type="match status" value="1"/>
</dbReference>
<dbReference type="RefSeq" id="WP_082125130.1">
    <property type="nucleotide sequence ID" value="NZ_JACHEK010000001.1"/>
</dbReference>
<keyword evidence="1" id="KW-0732">Signal</keyword>
<evidence type="ECO:0000313" key="4">
    <source>
        <dbReference type="Proteomes" id="UP000538666"/>
    </source>
</evidence>
<evidence type="ECO:0000256" key="1">
    <source>
        <dbReference type="SAM" id="SignalP"/>
    </source>
</evidence>
<evidence type="ECO:0000259" key="2">
    <source>
        <dbReference type="Pfam" id="PF13472"/>
    </source>
</evidence>
<dbReference type="EMBL" id="JACHEK010000001">
    <property type="protein sequence ID" value="MBB6142154.1"/>
    <property type="molecule type" value="Genomic_DNA"/>
</dbReference>
<sequence>MRFGCAVLLGLVWCAVANAADKAAPQWVGTWAASPMAVNIDQLVANSTYRNIVHISLGGDSLRVQLTNEFGTASLNVGAAHLALSGGEGKVQEGSDRALTFNGRATVMIPAGGMVVSDPVALPAAAFADLAISVYLPEQPIATPTCHDLGTSTNYIAAGDATPAASLENPRTLKSWCFVKGVDVRTTDKNAAAIVTFGDSITDGYGSTVDGNHRWPDLLAQRLHADAKTAGLSILNEGISGNRLLYDRAGPNAVARFDRDVLAQSGVKYLVILEGINDIGRIPKTGDPESTLTAPDILFALTQLVTRAHQHGIKVFGATLTPYMGAGYSSQAGEVVRQAVNQWIRTGGVFDSVIDFDKATQDPQNPAMFLPANDHGDHLHPSDAGYKAMSDSIDLKLFR</sequence>